<gene>
    <name evidence="1" type="ORF">A1353_21870</name>
</gene>
<dbReference type="AlphaFoldDB" id="A0A177M0K1"/>
<reference evidence="1 2" key="1">
    <citation type="submission" date="2016-03" db="EMBL/GenBank/DDBJ databases">
        <authorList>
            <person name="Ploux O."/>
        </authorList>
    </citation>
    <scope>NUCLEOTIDE SEQUENCE [LARGE SCALE GENOMIC DNA]</scope>
    <source>
        <strain evidence="1 2">R-45371</strain>
    </source>
</reference>
<name>A0A177M0K1_METMH</name>
<accession>A0A177M0K1</accession>
<organism evidence="1 2">
    <name type="scientific">Methylomonas methanica</name>
    <dbReference type="NCBI Taxonomy" id="421"/>
    <lineage>
        <taxon>Bacteria</taxon>
        <taxon>Pseudomonadati</taxon>
        <taxon>Pseudomonadota</taxon>
        <taxon>Gammaproteobacteria</taxon>
        <taxon>Methylococcales</taxon>
        <taxon>Methylococcaceae</taxon>
        <taxon>Methylomonas</taxon>
    </lineage>
</organism>
<evidence type="ECO:0000313" key="2">
    <source>
        <dbReference type="Proteomes" id="UP000077763"/>
    </source>
</evidence>
<dbReference type="EMBL" id="LUUH01000086">
    <property type="protein sequence ID" value="OAH98874.1"/>
    <property type="molecule type" value="Genomic_DNA"/>
</dbReference>
<dbReference type="Proteomes" id="UP000077763">
    <property type="component" value="Unassembled WGS sequence"/>
</dbReference>
<evidence type="ECO:0000313" key="1">
    <source>
        <dbReference type="EMBL" id="OAH98874.1"/>
    </source>
</evidence>
<dbReference type="InterPro" id="IPR043733">
    <property type="entry name" value="DUF5677"/>
</dbReference>
<sequence length="418" mass="47309">MFGLQNHFDQIIKEQFKPYKLGVKVLESEFEKIGLFITDEQRLNLEEQFKNLEFGTLSFDFNDKQLLEVEVSSEEELKPKLQKILNNLPGSIEEFLGKIDGVIEGLVLSVVEKMAKSVNTTFQSRLGDMLEDQNAIYVGTEESIHCTWGKALDLLQGLIVISDEAAQGYLTRSDEYSENDLVQDVLLRIHAKANQIAKEILTLIRHGFADGAQARWRSLHELAVVSNFIADHGEDVAEKYIQHESIDIYKSAVQYNEYYTRLGAERITDAEMMAVEQKYIELIKKYGKNYGYEYGWAADAINMKKPSFRDIETAVELDHIRPYYKAASANIHANPAGVFTRLGLFPDQNILLAGPSNIGFSDPAQSTAISLTQITTAVLTYNSNIDFLVVCKAMAEFSKDVENEFMNIENAILKQRNT</sequence>
<dbReference type="Pfam" id="PF18928">
    <property type="entry name" value="DUF5677"/>
    <property type="match status" value="1"/>
</dbReference>
<comment type="caution">
    <text evidence="1">The sequence shown here is derived from an EMBL/GenBank/DDBJ whole genome shotgun (WGS) entry which is preliminary data.</text>
</comment>
<proteinExistence type="predicted"/>
<dbReference type="RefSeq" id="WP_064038338.1">
    <property type="nucleotide sequence ID" value="NZ_LUUH01000086.1"/>
</dbReference>
<protein>
    <submittedName>
        <fullName evidence="1">Uncharacterized protein</fullName>
    </submittedName>
</protein>